<sequence length="319" mass="35392">MRYLLTERGIINVYIEHVCDEPNILALLEGGTILHEAIDEGTMDIGEGYVTQNSQPTPNCTEALETVESEGDETDVMHGGDASQQQDPEKNDHDDEELPNIMHSDVDDEDCGEGCVTQNSHSARNFHETPETAAECDADEIDAVHEDGAGPSDTIHETPTTINEDGERVPIGTDGHGDLAYDSSFENSEDEFEVSSDDSGEYNVVDEDEPKEEEEEEDVRTTKSGDLWFNPSWTDVWFEIGIKFEHVAQFKEAIAKYQIQKGYRLKPIKSDPTRPIIGVDACFFKGMFKGTLLATVARVGNNQMFPIAWAVVDSEYSSS</sequence>
<accession>A0AAV5JD86</accession>
<feature type="region of interest" description="Disordered" evidence="1">
    <location>
        <begin position="68"/>
        <end position="116"/>
    </location>
</feature>
<evidence type="ECO:0000313" key="2">
    <source>
        <dbReference type="EMBL" id="GKV08861.1"/>
    </source>
</evidence>
<keyword evidence="3" id="KW-1185">Reference proteome</keyword>
<dbReference type="EMBL" id="BPVZ01000029">
    <property type="protein sequence ID" value="GKV08861.1"/>
    <property type="molecule type" value="Genomic_DNA"/>
</dbReference>
<evidence type="ECO:0008006" key="4">
    <source>
        <dbReference type="Google" id="ProtNLM"/>
    </source>
</evidence>
<protein>
    <recommendedName>
        <fullName evidence="4">Transposase</fullName>
    </recommendedName>
</protein>
<dbReference type="AlphaFoldDB" id="A0AAV5JD86"/>
<feature type="region of interest" description="Disordered" evidence="1">
    <location>
        <begin position="192"/>
        <end position="222"/>
    </location>
</feature>
<proteinExistence type="predicted"/>
<feature type="compositionally biased region" description="Acidic residues" evidence="1">
    <location>
        <begin position="192"/>
        <end position="218"/>
    </location>
</feature>
<dbReference type="Proteomes" id="UP001054252">
    <property type="component" value="Unassembled WGS sequence"/>
</dbReference>
<name>A0AAV5JD86_9ROSI</name>
<organism evidence="2 3">
    <name type="scientific">Rubroshorea leprosula</name>
    <dbReference type="NCBI Taxonomy" id="152421"/>
    <lineage>
        <taxon>Eukaryota</taxon>
        <taxon>Viridiplantae</taxon>
        <taxon>Streptophyta</taxon>
        <taxon>Embryophyta</taxon>
        <taxon>Tracheophyta</taxon>
        <taxon>Spermatophyta</taxon>
        <taxon>Magnoliopsida</taxon>
        <taxon>eudicotyledons</taxon>
        <taxon>Gunneridae</taxon>
        <taxon>Pentapetalae</taxon>
        <taxon>rosids</taxon>
        <taxon>malvids</taxon>
        <taxon>Malvales</taxon>
        <taxon>Dipterocarpaceae</taxon>
        <taxon>Rubroshorea</taxon>
    </lineage>
</organism>
<evidence type="ECO:0000313" key="3">
    <source>
        <dbReference type="Proteomes" id="UP001054252"/>
    </source>
</evidence>
<evidence type="ECO:0000256" key="1">
    <source>
        <dbReference type="SAM" id="MobiDB-lite"/>
    </source>
</evidence>
<gene>
    <name evidence="2" type="ORF">SLEP1_g20433</name>
</gene>
<feature type="region of interest" description="Disordered" evidence="1">
    <location>
        <begin position="146"/>
        <end position="169"/>
    </location>
</feature>
<reference evidence="2 3" key="1">
    <citation type="journal article" date="2021" name="Commun. Biol.">
        <title>The genome of Shorea leprosula (Dipterocarpaceae) highlights the ecological relevance of drought in aseasonal tropical rainforests.</title>
        <authorList>
            <person name="Ng K.K.S."/>
            <person name="Kobayashi M.J."/>
            <person name="Fawcett J.A."/>
            <person name="Hatakeyama M."/>
            <person name="Paape T."/>
            <person name="Ng C.H."/>
            <person name="Ang C.C."/>
            <person name="Tnah L.H."/>
            <person name="Lee C.T."/>
            <person name="Nishiyama T."/>
            <person name="Sese J."/>
            <person name="O'Brien M.J."/>
            <person name="Copetti D."/>
            <person name="Mohd Noor M.I."/>
            <person name="Ong R.C."/>
            <person name="Putra M."/>
            <person name="Sireger I.Z."/>
            <person name="Indrioko S."/>
            <person name="Kosugi Y."/>
            <person name="Izuno A."/>
            <person name="Isagi Y."/>
            <person name="Lee S.L."/>
            <person name="Shimizu K.K."/>
        </authorList>
    </citation>
    <scope>NUCLEOTIDE SEQUENCE [LARGE SCALE GENOMIC DNA]</scope>
    <source>
        <strain evidence="2">214</strain>
    </source>
</reference>
<comment type="caution">
    <text evidence="2">The sequence shown here is derived from an EMBL/GenBank/DDBJ whole genome shotgun (WGS) entry which is preliminary data.</text>
</comment>